<evidence type="ECO:0000313" key="6">
    <source>
        <dbReference type="EMBL" id="KYD33102.1"/>
    </source>
</evidence>
<comment type="caution">
    <text evidence="6">The sequence shown here is derived from an EMBL/GenBank/DDBJ whole genome shotgun (WGS) entry which is preliminary data.</text>
</comment>
<dbReference type="InterPro" id="IPR026590">
    <property type="entry name" value="Ssirtuin_cat_dom"/>
</dbReference>
<dbReference type="EMBL" id="LQYW01000001">
    <property type="protein sequence ID" value="KYD33102.1"/>
    <property type="molecule type" value="Genomic_DNA"/>
</dbReference>
<dbReference type="EC" id="2.3.1.286" evidence="1"/>
<keyword evidence="3" id="KW-0520">NAD</keyword>
<evidence type="ECO:0000259" key="5">
    <source>
        <dbReference type="PROSITE" id="PS50305"/>
    </source>
</evidence>
<dbReference type="GO" id="GO:0017136">
    <property type="term" value="F:histone deacetylase activity, NAD-dependent"/>
    <property type="evidence" value="ECO:0007669"/>
    <property type="project" value="TreeGrafter"/>
</dbReference>
<dbReference type="InterPro" id="IPR029035">
    <property type="entry name" value="DHS-like_NAD/FAD-binding_dom"/>
</dbReference>
<name>A0A150N906_9BACL</name>
<sequence length="60" mass="6663">MNPIEQFGQWIREANTIAVLTGAGMSTESGIPDFRSENGIYAQKERVEYICLSIIIKKSG</sequence>
<gene>
    <name evidence="6" type="ORF">B4110_1827</name>
</gene>
<dbReference type="InterPro" id="IPR050134">
    <property type="entry name" value="NAD-dep_sirtuin_deacylases"/>
</dbReference>
<evidence type="ECO:0000256" key="1">
    <source>
        <dbReference type="ARBA" id="ARBA00012928"/>
    </source>
</evidence>
<accession>A0A150N906</accession>
<dbReference type="Proteomes" id="UP000075324">
    <property type="component" value="Unassembled WGS sequence"/>
</dbReference>
<evidence type="ECO:0000256" key="4">
    <source>
        <dbReference type="PROSITE-ProRule" id="PRU00236"/>
    </source>
</evidence>
<dbReference type="SUPFAM" id="SSF52467">
    <property type="entry name" value="DHS-like NAD/FAD-binding domain"/>
    <property type="match status" value="1"/>
</dbReference>
<proteinExistence type="predicted"/>
<organism evidence="6 7">
    <name type="scientific">Parageobacillus toebii</name>
    <dbReference type="NCBI Taxonomy" id="153151"/>
    <lineage>
        <taxon>Bacteria</taxon>
        <taxon>Bacillati</taxon>
        <taxon>Bacillota</taxon>
        <taxon>Bacilli</taxon>
        <taxon>Bacillales</taxon>
        <taxon>Anoxybacillaceae</taxon>
        <taxon>Parageobacillus</taxon>
    </lineage>
</organism>
<feature type="domain" description="Deacetylase sirtuin-type" evidence="5">
    <location>
        <begin position="1"/>
        <end position="60"/>
    </location>
</feature>
<comment type="caution">
    <text evidence="4">Lacks conserved residue(s) required for the propagation of feature annotation.</text>
</comment>
<keyword evidence="2" id="KW-0808">Transferase</keyword>
<evidence type="ECO:0000313" key="7">
    <source>
        <dbReference type="Proteomes" id="UP000075324"/>
    </source>
</evidence>
<dbReference type="Pfam" id="PF02146">
    <property type="entry name" value="SIR2"/>
    <property type="match status" value="1"/>
</dbReference>
<evidence type="ECO:0000256" key="3">
    <source>
        <dbReference type="ARBA" id="ARBA00023027"/>
    </source>
</evidence>
<protein>
    <recommendedName>
        <fullName evidence="1">protein acetyllysine N-acetyltransferase</fullName>
        <ecNumber evidence="1">2.3.1.286</ecNumber>
    </recommendedName>
</protein>
<dbReference type="PANTHER" id="PTHR11085">
    <property type="entry name" value="NAD-DEPENDENT PROTEIN DEACYLASE SIRTUIN-5, MITOCHONDRIAL-RELATED"/>
    <property type="match status" value="1"/>
</dbReference>
<dbReference type="GO" id="GO:0070403">
    <property type="term" value="F:NAD+ binding"/>
    <property type="evidence" value="ECO:0007669"/>
    <property type="project" value="InterPro"/>
</dbReference>
<dbReference type="PANTHER" id="PTHR11085:SF10">
    <property type="entry name" value="NAD-DEPENDENT PROTEIN DEACYLASE SIRTUIN-5, MITOCHONDRIAL-RELATED"/>
    <property type="match status" value="1"/>
</dbReference>
<reference evidence="6 7" key="1">
    <citation type="submission" date="2016-01" db="EMBL/GenBank/DDBJ databases">
        <title>Draft Genome Sequences of Seven Thermophilic Sporeformers Isolated from Foods.</title>
        <authorList>
            <person name="Berendsen E.M."/>
            <person name="Wells-Bennik M.H."/>
            <person name="Krawcyk A.O."/>
            <person name="De Jong A."/>
            <person name="Holsappel S."/>
            <person name="Eijlander R.T."/>
            <person name="Kuipers O.P."/>
        </authorList>
    </citation>
    <scope>NUCLEOTIDE SEQUENCE [LARGE SCALE GENOMIC DNA]</scope>
    <source>
        <strain evidence="6 7">B4110</strain>
    </source>
</reference>
<dbReference type="InterPro" id="IPR003000">
    <property type="entry name" value="Sirtuin"/>
</dbReference>
<dbReference type="PATRIC" id="fig|153151.4.peg.6"/>
<dbReference type="PROSITE" id="PS50305">
    <property type="entry name" value="SIRTUIN"/>
    <property type="match status" value="1"/>
</dbReference>
<evidence type="ECO:0000256" key="2">
    <source>
        <dbReference type="ARBA" id="ARBA00022679"/>
    </source>
</evidence>
<dbReference type="AlphaFoldDB" id="A0A150N906"/>
<dbReference type="Gene3D" id="3.40.50.1220">
    <property type="entry name" value="TPP-binding domain"/>
    <property type="match status" value="1"/>
</dbReference>